<dbReference type="Pfam" id="PF07727">
    <property type="entry name" value="RVT_2"/>
    <property type="match status" value="1"/>
</dbReference>
<dbReference type="EMBL" id="QJKJ01014058">
    <property type="protein sequence ID" value="RDX65107.1"/>
    <property type="molecule type" value="Genomic_DNA"/>
</dbReference>
<sequence length="112" mass="12996">MEEMKNQFEMSNLGEMNYYLSLEVYQFEDGTFLNQEKYAHEILKKFRMESYESVPIPLVLNLKISKEDGTGKNDASFYKSFIGTLLYLTSSDLILCLQLAYSQDSVIDVFSN</sequence>
<evidence type="ECO:0000313" key="2">
    <source>
        <dbReference type="EMBL" id="RDX65107.1"/>
    </source>
</evidence>
<accession>A0A371EGB9</accession>
<dbReference type="OrthoDB" id="413760at2759"/>
<dbReference type="AlphaFoldDB" id="A0A371EGB9"/>
<proteinExistence type="predicted"/>
<evidence type="ECO:0000259" key="1">
    <source>
        <dbReference type="Pfam" id="PF07727"/>
    </source>
</evidence>
<keyword evidence="3" id="KW-1185">Reference proteome</keyword>
<dbReference type="InterPro" id="IPR013103">
    <property type="entry name" value="RVT_2"/>
</dbReference>
<dbReference type="Proteomes" id="UP000257109">
    <property type="component" value="Unassembled WGS sequence"/>
</dbReference>
<reference evidence="2" key="1">
    <citation type="submission" date="2018-05" db="EMBL/GenBank/DDBJ databases">
        <title>Draft genome of Mucuna pruriens seed.</title>
        <authorList>
            <person name="Nnadi N.E."/>
            <person name="Vos R."/>
            <person name="Hasami M.H."/>
            <person name="Devisetty U.K."/>
            <person name="Aguiy J.C."/>
        </authorList>
    </citation>
    <scope>NUCLEOTIDE SEQUENCE [LARGE SCALE GENOMIC DNA]</scope>
    <source>
        <strain evidence="2">JCA_2017</strain>
    </source>
</reference>
<feature type="domain" description="Reverse transcriptase Ty1/copia-type" evidence="1">
    <location>
        <begin position="2"/>
        <end position="58"/>
    </location>
</feature>
<evidence type="ECO:0000313" key="3">
    <source>
        <dbReference type="Proteomes" id="UP000257109"/>
    </source>
</evidence>
<comment type="caution">
    <text evidence="2">The sequence shown here is derived from an EMBL/GenBank/DDBJ whole genome shotgun (WGS) entry which is preliminary data.</text>
</comment>
<organism evidence="2 3">
    <name type="scientific">Mucuna pruriens</name>
    <name type="common">Velvet bean</name>
    <name type="synonym">Dolichos pruriens</name>
    <dbReference type="NCBI Taxonomy" id="157652"/>
    <lineage>
        <taxon>Eukaryota</taxon>
        <taxon>Viridiplantae</taxon>
        <taxon>Streptophyta</taxon>
        <taxon>Embryophyta</taxon>
        <taxon>Tracheophyta</taxon>
        <taxon>Spermatophyta</taxon>
        <taxon>Magnoliopsida</taxon>
        <taxon>eudicotyledons</taxon>
        <taxon>Gunneridae</taxon>
        <taxon>Pentapetalae</taxon>
        <taxon>rosids</taxon>
        <taxon>fabids</taxon>
        <taxon>Fabales</taxon>
        <taxon>Fabaceae</taxon>
        <taxon>Papilionoideae</taxon>
        <taxon>50 kb inversion clade</taxon>
        <taxon>NPAAA clade</taxon>
        <taxon>indigoferoid/millettioid clade</taxon>
        <taxon>Phaseoleae</taxon>
        <taxon>Mucuna</taxon>
    </lineage>
</organism>
<name>A0A371EGB9_MUCPR</name>
<protein>
    <submittedName>
        <fullName evidence="2">Mitochondrial protein</fullName>
    </submittedName>
</protein>
<feature type="non-terminal residue" evidence="2">
    <location>
        <position position="1"/>
    </location>
</feature>
<gene>
    <name evidence="2" type="ORF">CR513_56263</name>
</gene>